<comment type="caution">
    <text evidence="1">The sequence shown here is derived from an EMBL/GenBank/DDBJ whole genome shotgun (WGS) entry which is preliminary data.</text>
</comment>
<dbReference type="AlphaFoldDB" id="A0A1S8CT48"/>
<organism evidence="1 2">
    <name type="scientific">Alkanindiges hydrocarboniclasticus</name>
    <dbReference type="NCBI Taxonomy" id="1907941"/>
    <lineage>
        <taxon>Bacteria</taxon>
        <taxon>Pseudomonadati</taxon>
        <taxon>Pseudomonadota</taxon>
        <taxon>Gammaproteobacteria</taxon>
        <taxon>Moraxellales</taxon>
        <taxon>Moraxellaceae</taxon>
        <taxon>Alkanindiges</taxon>
    </lineage>
</organism>
<keyword evidence="2" id="KW-1185">Reference proteome</keyword>
<reference evidence="1 2" key="1">
    <citation type="submission" date="2016-10" db="EMBL/GenBank/DDBJ databases">
        <title>Draft Genome sequence of Alkanindiges sp. strain H1.</title>
        <authorList>
            <person name="Subhash Y."/>
            <person name="Lee S."/>
        </authorList>
    </citation>
    <scope>NUCLEOTIDE SEQUENCE [LARGE SCALE GENOMIC DNA]</scope>
    <source>
        <strain evidence="1 2">H1</strain>
    </source>
</reference>
<name>A0A1S8CT48_9GAMM</name>
<evidence type="ECO:0000313" key="2">
    <source>
        <dbReference type="Proteomes" id="UP000192132"/>
    </source>
</evidence>
<proteinExistence type="predicted"/>
<evidence type="ECO:0000313" key="1">
    <source>
        <dbReference type="EMBL" id="ONG37692.1"/>
    </source>
</evidence>
<gene>
    <name evidence="1" type="ORF">BKE30_14110</name>
</gene>
<sequence length="152" mass="17742">MEEVSFYLLECNKTAQMASDRVNDFDNEINRAEQQIIILNCHIKAGSDYLLQHKSELEEQFFKRFAQKINGLITSKTSMEMTVEQIKIHRVMIIETLDRFYEATTVFYPLWRQTIQSIQDTQVVSSASFTELNERRQSLINALQINTPNTAN</sequence>
<protein>
    <submittedName>
        <fullName evidence="1">Uncharacterized protein</fullName>
    </submittedName>
</protein>
<dbReference type="EMBL" id="MLCN01000047">
    <property type="protein sequence ID" value="ONG37692.1"/>
    <property type="molecule type" value="Genomic_DNA"/>
</dbReference>
<dbReference type="Proteomes" id="UP000192132">
    <property type="component" value="Unassembled WGS sequence"/>
</dbReference>
<accession>A0A1S8CT48</accession>
<dbReference type="STRING" id="1907941.BKE30_14110"/>